<keyword evidence="5" id="KW-0746">Sphingolipid metabolism</keyword>
<dbReference type="PANTHER" id="PTHR21290">
    <property type="entry name" value="SPHINGOMYELIN SYNTHETASE"/>
    <property type="match status" value="1"/>
</dbReference>
<dbReference type="EMBL" id="DAKRPA010000235">
    <property type="protein sequence ID" value="DAZ94743.1"/>
    <property type="molecule type" value="Genomic_DNA"/>
</dbReference>
<feature type="transmembrane region" description="Helical" evidence="10">
    <location>
        <begin position="186"/>
        <end position="202"/>
    </location>
</feature>
<comment type="subcellular location">
    <subcellularLocation>
        <location evidence="1">Membrane</location>
        <topology evidence="1">Multi-pass membrane protein</topology>
    </subcellularLocation>
</comment>
<comment type="similarity">
    <text evidence="2">Belongs to the sphingomyelin synthase family.</text>
</comment>
<evidence type="ECO:0000256" key="1">
    <source>
        <dbReference type="ARBA" id="ARBA00004141"/>
    </source>
</evidence>
<evidence type="ECO:0000256" key="6">
    <source>
        <dbReference type="ARBA" id="ARBA00022989"/>
    </source>
</evidence>
<feature type="transmembrane region" description="Helical" evidence="10">
    <location>
        <begin position="112"/>
        <end position="135"/>
    </location>
</feature>
<name>A0AAV2YLN8_9STRA</name>
<evidence type="ECO:0000313" key="13">
    <source>
        <dbReference type="Proteomes" id="UP001146120"/>
    </source>
</evidence>
<evidence type="ECO:0000256" key="4">
    <source>
        <dbReference type="ARBA" id="ARBA00022692"/>
    </source>
</evidence>
<feature type="transmembrane region" description="Helical" evidence="10">
    <location>
        <begin position="27"/>
        <end position="50"/>
    </location>
</feature>
<feature type="transmembrane region" description="Helical" evidence="10">
    <location>
        <begin position="320"/>
        <end position="338"/>
    </location>
</feature>
<evidence type="ECO:0000256" key="10">
    <source>
        <dbReference type="SAM" id="Phobius"/>
    </source>
</evidence>
<evidence type="ECO:0000256" key="9">
    <source>
        <dbReference type="SAM" id="MobiDB-lite"/>
    </source>
</evidence>
<keyword evidence="7" id="KW-0443">Lipid metabolism</keyword>
<feature type="region of interest" description="Disordered" evidence="9">
    <location>
        <begin position="396"/>
        <end position="423"/>
    </location>
</feature>
<dbReference type="AlphaFoldDB" id="A0AAV2YLN8"/>
<dbReference type="GO" id="GO:0047493">
    <property type="term" value="F:ceramide cholinephosphotransferase activity"/>
    <property type="evidence" value="ECO:0007669"/>
    <property type="project" value="TreeGrafter"/>
</dbReference>
<reference evidence="12" key="1">
    <citation type="submission" date="2022-11" db="EMBL/GenBank/DDBJ databases">
        <authorList>
            <person name="Morgan W.R."/>
            <person name="Tartar A."/>
        </authorList>
    </citation>
    <scope>NUCLEOTIDE SEQUENCE</scope>
    <source>
        <strain evidence="12">ARSEF 373</strain>
    </source>
</reference>
<dbReference type="Proteomes" id="UP001146120">
    <property type="component" value="Unassembled WGS sequence"/>
</dbReference>
<evidence type="ECO:0000256" key="3">
    <source>
        <dbReference type="ARBA" id="ARBA00022679"/>
    </source>
</evidence>
<dbReference type="GO" id="GO:0046513">
    <property type="term" value="P:ceramide biosynthetic process"/>
    <property type="evidence" value="ECO:0007669"/>
    <property type="project" value="TreeGrafter"/>
</dbReference>
<dbReference type="InterPro" id="IPR045221">
    <property type="entry name" value="Sphingomyelin_synth-like"/>
</dbReference>
<evidence type="ECO:0000256" key="5">
    <source>
        <dbReference type="ARBA" id="ARBA00022919"/>
    </source>
</evidence>
<keyword evidence="6 10" id="KW-1133">Transmembrane helix</keyword>
<dbReference type="GO" id="GO:0005789">
    <property type="term" value="C:endoplasmic reticulum membrane"/>
    <property type="evidence" value="ECO:0007669"/>
    <property type="project" value="TreeGrafter"/>
</dbReference>
<keyword evidence="4 10" id="KW-0812">Transmembrane</keyword>
<keyword evidence="3" id="KW-0808">Transferase</keyword>
<dbReference type="GO" id="GO:0000139">
    <property type="term" value="C:Golgi membrane"/>
    <property type="evidence" value="ECO:0007669"/>
    <property type="project" value="TreeGrafter"/>
</dbReference>
<reference evidence="12" key="2">
    <citation type="journal article" date="2023" name="Microbiol Resour">
        <title>Decontamination and Annotation of the Draft Genome Sequence of the Oomycete Lagenidium giganteum ARSEF 373.</title>
        <authorList>
            <person name="Morgan W.R."/>
            <person name="Tartar A."/>
        </authorList>
    </citation>
    <scope>NUCLEOTIDE SEQUENCE</scope>
    <source>
        <strain evidence="12">ARSEF 373</strain>
    </source>
</reference>
<gene>
    <name evidence="12" type="ORF">N0F65_011559</name>
</gene>
<accession>A0AAV2YLN8</accession>
<dbReference type="InterPro" id="IPR025749">
    <property type="entry name" value="Sphingomyelin_synth-like_dom"/>
</dbReference>
<evidence type="ECO:0000259" key="11">
    <source>
        <dbReference type="Pfam" id="PF14360"/>
    </source>
</evidence>
<evidence type="ECO:0000256" key="2">
    <source>
        <dbReference type="ARBA" id="ARBA00005441"/>
    </source>
</evidence>
<dbReference type="GO" id="GO:0005886">
    <property type="term" value="C:plasma membrane"/>
    <property type="evidence" value="ECO:0007669"/>
    <property type="project" value="TreeGrafter"/>
</dbReference>
<dbReference type="GO" id="GO:0033188">
    <property type="term" value="F:sphingomyelin synthase activity"/>
    <property type="evidence" value="ECO:0007669"/>
    <property type="project" value="TreeGrafter"/>
</dbReference>
<evidence type="ECO:0000313" key="12">
    <source>
        <dbReference type="EMBL" id="DAZ94743.1"/>
    </source>
</evidence>
<protein>
    <recommendedName>
        <fullName evidence="11">Sphingomyelin synthase-like domain-containing protein</fullName>
    </recommendedName>
</protein>
<keyword evidence="8 10" id="KW-0472">Membrane</keyword>
<keyword evidence="13" id="KW-1185">Reference proteome</keyword>
<feature type="transmembrane region" description="Helical" evidence="10">
    <location>
        <begin position="344"/>
        <end position="363"/>
    </location>
</feature>
<evidence type="ECO:0000256" key="8">
    <source>
        <dbReference type="ARBA" id="ARBA00023136"/>
    </source>
</evidence>
<dbReference type="PANTHER" id="PTHR21290:SF25">
    <property type="entry name" value="SPHINGOMYELIN SYNTHASE-RELATED PROTEIN 1"/>
    <property type="match status" value="1"/>
</dbReference>
<comment type="caution">
    <text evidence="12">The sequence shown here is derived from an EMBL/GenBank/DDBJ whole genome shotgun (WGS) entry which is preliminary data.</text>
</comment>
<dbReference type="Pfam" id="PF14360">
    <property type="entry name" value="PAP2_C"/>
    <property type="match status" value="1"/>
</dbReference>
<proteinExistence type="inferred from homology"/>
<evidence type="ECO:0000256" key="7">
    <source>
        <dbReference type="ARBA" id="ARBA00023098"/>
    </source>
</evidence>
<feature type="domain" description="Sphingomyelin synthase-like" evidence="11">
    <location>
        <begin position="274"/>
        <end position="359"/>
    </location>
</feature>
<sequence>MESWTDYFTSHFYAIKMRPVSAFDPSGFMIIIAGVLLLIGIVISAARELIYSHGVILRTRVEKNLHDMSEYVANGKLRVGENLQYVKGRAIDHSGRQGFIAEMLSYSYLSRLGFSVGIFSLASYLNALAAVIAGWRTPNVVILDLTKTDSGDKTLPDLGHDLFKYVMNKIYGQTTYIDWFDLPDEFIGAVGSVVAIFLLVHPRRLLILRRFCAIFACINLMRACCVAVTSLPDASPMCISQFESGRGSYKSLPIFPKAFIRAWKVLTRPSQHITCGDMVFSGHAVFLMLCAMVVRTYCCREQLNTPFTRRFPYVLWMVRYYIYTGTAFGVFAIVGTRLHYTLDVLIAIYISTQVWCTYHWLCVHPRSSFRILNWLEHEEVHFIDLDAYRKARRSGSLGEKIEQPDNAQLPTELLVPEKQEKTD</sequence>
<organism evidence="12 13">
    <name type="scientific">Lagenidium giganteum</name>
    <dbReference type="NCBI Taxonomy" id="4803"/>
    <lineage>
        <taxon>Eukaryota</taxon>
        <taxon>Sar</taxon>
        <taxon>Stramenopiles</taxon>
        <taxon>Oomycota</taxon>
        <taxon>Peronosporomycetes</taxon>
        <taxon>Pythiales</taxon>
        <taxon>Pythiaceae</taxon>
    </lineage>
</organism>